<evidence type="ECO:0000313" key="3">
    <source>
        <dbReference type="Proteomes" id="UP000750522"/>
    </source>
</evidence>
<accession>A0A9P5KVI3</accession>
<evidence type="ECO:0000313" key="2">
    <source>
        <dbReference type="EMBL" id="KAF5103942.1"/>
    </source>
</evidence>
<feature type="transmembrane region" description="Helical" evidence="1">
    <location>
        <begin position="29"/>
        <end position="53"/>
    </location>
</feature>
<dbReference type="AlphaFoldDB" id="A0A9P5KVI3"/>
<dbReference type="EMBL" id="QQZK01000016">
    <property type="protein sequence ID" value="KAF5103942.1"/>
    <property type="molecule type" value="Genomic_DNA"/>
</dbReference>
<feature type="transmembrane region" description="Helical" evidence="1">
    <location>
        <begin position="59"/>
        <end position="80"/>
    </location>
</feature>
<comment type="caution">
    <text evidence="2">The sequence shown here is derived from an EMBL/GenBank/DDBJ whole genome shotgun (WGS) entry which is preliminary data.</text>
</comment>
<reference evidence="2" key="2">
    <citation type="submission" date="2020-01" db="EMBL/GenBank/DDBJ databases">
        <authorList>
            <person name="Perkins V."/>
            <person name="Lessard M.-H."/>
            <person name="Dugat-Bony E."/>
            <person name="Frenette M."/>
            <person name="Labrie S."/>
        </authorList>
    </citation>
    <scope>NUCLEOTIDE SEQUENCE</scope>
    <source>
        <strain evidence="2">LMA-70</strain>
    </source>
</reference>
<dbReference type="Proteomes" id="UP000750522">
    <property type="component" value="Unassembled WGS sequence"/>
</dbReference>
<sequence length="83" mass="9208">MEKFSNWRDKATGVAPFLQISNQTNVLKAALTVVSVVVRVPLLLILTHFLVILPNAPQFVLSSILYVLGVFSWDVQVTGVKKK</sequence>
<protein>
    <submittedName>
        <fullName evidence="2">Uncharacterized protein</fullName>
    </submittedName>
</protein>
<keyword evidence="1" id="KW-1133">Transmembrane helix</keyword>
<gene>
    <name evidence="2" type="ORF">DV451_001170</name>
</gene>
<name>A0A9P5KVI3_GEOCN</name>
<reference evidence="2" key="1">
    <citation type="journal article" date="2020" name="Front. Microbiol.">
        <title>Phenotypic and Genetic Characterization of the Cheese Ripening Yeast Geotrichum candidum.</title>
        <authorList>
            <person name="Perkins V."/>
            <person name="Vignola S."/>
            <person name="Lessard M.H."/>
            <person name="Plante P.L."/>
            <person name="Corbeil J."/>
            <person name="Dugat-Bony E."/>
            <person name="Frenette M."/>
            <person name="Labrie S."/>
        </authorList>
    </citation>
    <scope>NUCLEOTIDE SEQUENCE</scope>
    <source>
        <strain evidence="2">LMA-70</strain>
    </source>
</reference>
<proteinExistence type="predicted"/>
<organism evidence="2 3">
    <name type="scientific">Geotrichum candidum</name>
    <name type="common">Oospora lactis</name>
    <name type="synonym">Dipodascus geotrichum</name>
    <dbReference type="NCBI Taxonomy" id="1173061"/>
    <lineage>
        <taxon>Eukaryota</taxon>
        <taxon>Fungi</taxon>
        <taxon>Dikarya</taxon>
        <taxon>Ascomycota</taxon>
        <taxon>Saccharomycotina</taxon>
        <taxon>Dipodascomycetes</taxon>
        <taxon>Dipodascales</taxon>
        <taxon>Dipodascaceae</taxon>
        <taxon>Geotrichum</taxon>
    </lineage>
</organism>
<keyword evidence="1" id="KW-0812">Transmembrane</keyword>
<evidence type="ECO:0000256" key="1">
    <source>
        <dbReference type="SAM" id="Phobius"/>
    </source>
</evidence>
<keyword evidence="1" id="KW-0472">Membrane</keyword>